<reference evidence="1 2" key="1">
    <citation type="submission" date="2016-08" db="EMBL/GenBank/DDBJ databases">
        <authorList>
            <person name="Seilhamer J.J."/>
        </authorList>
    </citation>
    <scope>NUCLEOTIDE SEQUENCE [LARGE SCALE GENOMIC DNA]</scope>
    <source>
        <strain evidence="1 2">CFBP7245</strain>
    </source>
</reference>
<dbReference type="RefSeq" id="WP_104614279.1">
    <property type="nucleotide sequence ID" value="NZ_CP167817.1"/>
</dbReference>
<dbReference type="AlphaFoldDB" id="A0A2S7CA24"/>
<protein>
    <submittedName>
        <fullName evidence="1">Uncharacterized protein</fullName>
    </submittedName>
</protein>
<dbReference type="EMBL" id="MDEE01000002">
    <property type="protein sequence ID" value="PPU58438.1"/>
    <property type="molecule type" value="Genomic_DNA"/>
</dbReference>
<dbReference type="Proteomes" id="UP000238908">
    <property type="component" value="Unassembled WGS sequence"/>
</dbReference>
<comment type="caution">
    <text evidence="1">The sequence shown here is derived from an EMBL/GenBank/DDBJ whole genome shotgun (WGS) entry which is preliminary data.</text>
</comment>
<accession>A0A2S7CA24</accession>
<organism evidence="1 2">
    <name type="scientific">Xanthomonas dyei</name>
    <dbReference type="NCBI Taxonomy" id="743699"/>
    <lineage>
        <taxon>Bacteria</taxon>
        <taxon>Pseudomonadati</taxon>
        <taxon>Pseudomonadota</taxon>
        <taxon>Gammaproteobacteria</taxon>
        <taxon>Lysobacterales</taxon>
        <taxon>Lysobacteraceae</taxon>
        <taxon>Xanthomonas</taxon>
    </lineage>
</organism>
<evidence type="ECO:0000313" key="1">
    <source>
        <dbReference type="EMBL" id="PPU58438.1"/>
    </source>
</evidence>
<gene>
    <name evidence="1" type="ORF">XdyCFBP7245_02650</name>
</gene>
<sequence length="68" mass="7567">MVKRCCAKYACRHAAAPPGWALCHQPATTQRLSTKTIVLIAFDRLPDGGKGLLRDTCARWVLKEMDQP</sequence>
<proteinExistence type="predicted"/>
<name>A0A2S7CA24_9XANT</name>
<evidence type="ECO:0000313" key="2">
    <source>
        <dbReference type="Proteomes" id="UP000238908"/>
    </source>
</evidence>